<evidence type="ECO:0000256" key="2">
    <source>
        <dbReference type="ARBA" id="ARBA00023315"/>
    </source>
</evidence>
<comment type="caution">
    <text evidence="4">The sequence shown here is derived from an EMBL/GenBank/DDBJ whole genome shotgun (WGS) entry which is preliminary data.</text>
</comment>
<evidence type="ECO:0000259" key="3">
    <source>
        <dbReference type="PROSITE" id="PS51186"/>
    </source>
</evidence>
<keyword evidence="2 4" id="KW-0012">Acyltransferase</keyword>
<sequence length="151" mass="16626">MLVRDATSADEAAIIGLLRQIAAEADEPDYGPSCSDERLLQLIEQCRTMVIERDGTVIGLSAVRLLDFSQRPDAPYPREAFIMAFGIDEAHRRRGYGAALFEAMRRWLKEEDAGALSLNVSAANMAAQGFYRRMGLSPRSVHMAAVLAPRA</sequence>
<dbReference type="PANTHER" id="PTHR43877:SF1">
    <property type="entry name" value="ACETYLTRANSFERASE"/>
    <property type="match status" value="1"/>
</dbReference>
<dbReference type="PROSITE" id="PS51186">
    <property type="entry name" value="GNAT"/>
    <property type="match status" value="1"/>
</dbReference>
<name>A0ABW4Z011_9HYPH</name>
<dbReference type="CDD" id="cd04301">
    <property type="entry name" value="NAT_SF"/>
    <property type="match status" value="1"/>
</dbReference>
<gene>
    <name evidence="4" type="ORF">ACFSNC_14270</name>
</gene>
<dbReference type="Gene3D" id="3.40.630.30">
    <property type="match status" value="1"/>
</dbReference>
<evidence type="ECO:0000256" key="1">
    <source>
        <dbReference type="ARBA" id="ARBA00022679"/>
    </source>
</evidence>
<dbReference type="RefSeq" id="WP_213352738.1">
    <property type="nucleotide sequence ID" value="NZ_JAHBGB010000027.1"/>
</dbReference>
<dbReference type="Proteomes" id="UP001597299">
    <property type="component" value="Unassembled WGS sequence"/>
</dbReference>
<keyword evidence="1 4" id="KW-0808">Transferase</keyword>
<evidence type="ECO:0000313" key="4">
    <source>
        <dbReference type="EMBL" id="MFD2141573.1"/>
    </source>
</evidence>
<dbReference type="SUPFAM" id="SSF55729">
    <property type="entry name" value="Acyl-CoA N-acyltransferases (Nat)"/>
    <property type="match status" value="1"/>
</dbReference>
<protein>
    <submittedName>
        <fullName evidence="4">GNAT family N-acetyltransferase</fullName>
        <ecNumber evidence="4">2.3.-.-</ecNumber>
    </submittedName>
</protein>
<feature type="domain" description="N-acetyltransferase" evidence="3">
    <location>
        <begin position="1"/>
        <end position="151"/>
    </location>
</feature>
<dbReference type="EMBL" id="JBHUHD010000001">
    <property type="protein sequence ID" value="MFD2141573.1"/>
    <property type="molecule type" value="Genomic_DNA"/>
</dbReference>
<organism evidence="4 5">
    <name type="scientific">Ancylobacter oerskovii</name>
    <dbReference type="NCBI Taxonomy" id="459519"/>
    <lineage>
        <taxon>Bacteria</taxon>
        <taxon>Pseudomonadati</taxon>
        <taxon>Pseudomonadota</taxon>
        <taxon>Alphaproteobacteria</taxon>
        <taxon>Hyphomicrobiales</taxon>
        <taxon>Xanthobacteraceae</taxon>
        <taxon>Ancylobacter</taxon>
    </lineage>
</organism>
<accession>A0ABW4Z011</accession>
<evidence type="ECO:0000313" key="5">
    <source>
        <dbReference type="Proteomes" id="UP001597299"/>
    </source>
</evidence>
<reference evidence="5" key="1">
    <citation type="journal article" date="2019" name="Int. J. Syst. Evol. Microbiol.">
        <title>The Global Catalogue of Microorganisms (GCM) 10K type strain sequencing project: providing services to taxonomists for standard genome sequencing and annotation.</title>
        <authorList>
            <consortium name="The Broad Institute Genomics Platform"/>
            <consortium name="The Broad Institute Genome Sequencing Center for Infectious Disease"/>
            <person name="Wu L."/>
            <person name="Ma J."/>
        </authorList>
    </citation>
    <scope>NUCLEOTIDE SEQUENCE [LARGE SCALE GENOMIC DNA]</scope>
    <source>
        <strain evidence="5">CCM 7435</strain>
    </source>
</reference>
<dbReference type="PANTHER" id="PTHR43877">
    <property type="entry name" value="AMINOALKYLPHOSPHONATE N-ACETYLTRANSFERASE-RELATED-RELATED"/>
    <property type="match status" value="1"/>
</dbReference>
<dbReference type="InterPro" id="IPR000182">
    <property type="entry name" value="GNAT_dom"/>
</dbReference>
<proteinExistence type="predicted"/>
<dbReference type="InterPro" id="IPR050832">
    <property type="entry name" value="Bact_Acetyltransf"/>
</dbReference>
<keyword evidence="5" id="KW-1185">Reference proteome</keyword>
<dbReference type="Pfam" id="PF00583">
    <property type="entry name" value="Acetyltransf_1"/>
    <property type="match status" value="1"/>
</dbReference>
<dbReference type="InterPro" id="IPR016181">
    <property type="entry name" value="Acyl_CoA_acyltransferase"/>
</dbReference>
<dbReference type="EC" id="2.3.-.-" evidence="4"/>
<dbReference type="GO" id="GO:0016746">
    <property type="term" value="F:acyltransferase activity"/>
    <property type="evidence" value="ECO:0007669"/>
    <property type="project" value="UniProtKB-KW"/>
</dbReference>